<dbReference type="Proteomes" id="UP000007005">
    <property type="component" value="Segment"/>
</dbReference>
<dbReference type="EMBL" id="JX181829">
    <property type="protein sequence ID" value="AFU64421.1"/>
    <property type="molecule type" value="Genomic_DNA"/>
</dbReference>
<proteinExistence type="predicted"/>
<dbReference type="GeneID" id="14295825"/>
<keyword evidence="2" id="KW-1185">Reference proteome</keyword>
<evidence type="ECO:0000313" key="2">
    <source>
        <dbReference type="Proteomes" id="UP000007005"/>
    </source>
</evidence>
<sequence>MKPFIEYFKEQAAQPQTHAGVQGKTVSITKQADGTQWCSGATVTQITPDNQADVYNLELTNGNTIKVKLTPDQTHGISQGQEVVAVHDGFEFFFGKSADKGQVTEAYAQELANMDKMIGKALGVGKSRKSGRTEFEYSGIPGHGKAVSVNFGGEDDPYVIVTVGGKEHDISKGKNLAADIAKFLGVKGMKTEGEIGHLNEVRSKRVGDAMRDTSGRASQFDAMLADMKKQSMARDSAVAKSIKSELEKIGVEVRKIKDDAIMINDLVIVISAPAGDIKATVIGQEKKPISANSAADAAKKIKMFIS</sequence>
<evidence type="ECO:0000313" key="1">
    <source>
        <dbReference type="EMBL" id="AFU64421.1"/>
    </source>
</evidence>
<reference evidence="1 2" key="1">
    <citation type="submission" date="2012-06" db="EMBL/GenBank/DDBJ databases">
        <title>Bacteriophages quickly and effectively reduce contamination of various foods with Salmonella.</title>
        <authorList>
            <person name="Woolston J."/>
            <person name="Parks A.R."/>
            <person name="Hanna L.F."/>
            <person name="Charbonneau D."/>
            <person name="Sulakvelidze A."/>
        </authorList>
    </citation>
    <scope>NUCLEOTIDE SEQUENCE [LARGE SCALE GENOMIC DNA]</scope>
    <source>
        <strain evidence="1">SKML-39</strain>
    </source>
</reference>
<name>K4I318_9CAUD</name>
<protein>
    <submittedName>
        <fullName evidence="1">Uncharacterized protein</fullName>
    </submittedName>
</protein>
<organism evidence="1 2">
    <name type="scientific">Salmonella phage SKML-39</name>
    <dbReference type="NCBI Taxonomy" id="1204528"/>
    <lineage>
        <taxon>Viruses</taxon>
        <taxon>Duplodnaviria</taxon>
        <taxon>Heunggongvirae</taxon>
        <taxon>Uroviricota</taxon>
        <taxon>Caudoviricetes</taxon>
        <taxon>Pantevenvirales</taxon>
        <taxon>Ackermannviridae</taxon>
        <taxon>Aglimvirinae</taxon>
        <taxon>Agtrevirus</taxon>
        <taxon>Agtrevirus SKML39</taxon>
    </lineage>
</organism>
<dbReference type="KEGG" id="vg:14295825"/>
<accession>K4I318</accession>
<dbReference type="RefSeq" id="YP_007236173.1">
    <property type="nucleotide sequence ID" value="NC_019910.1"/>
</dbReference>